<dbReference type="RefSeq" id="WP_089370182.1">
    <property type="nucleotide sequence ID" value="NZ_BMEP01000002.1"/>
</dbReference>
<proteinExistence type="predicted"/>
<protein>
    <recommendedName>
        <fullName evidence="3">DUF1800 domain-containing protein</fullName>
    </recommendedName>
</protein>
<dbReference type="AlphaFoldDB" id="A0A238WAL3"/>
<dbReference type="InterPro" id="IPR014917">
    <property type="entry name" value="DUF1800"/>
</dbReference>
<organism evidence="1 2">
    <name type="scientific">Dokdonia pacifica</name>
    <dbReference type="NCBI Taxonomy" id="1627892"/>
    <lineage>
        <taxon>Bacteria</taxon>
        <taxon>Pseudomonadati</taxon>
        <taxon>Bacteroidota</taxon>
        <taxon>Flavobacteriia</taxon>
        <taxon>Flavobacteriales</taxon>
        <taxon>Flavobacteriaceae</taxon>
        <taxon>Dokdonia</taxon>
    </lineage>
</organism>
<reference evidence="1 2" key="1">
    <citation type="submission" date="2017-06" db="EMBL/GenBank/DDBJ databases">
        <authorList>
            <person name="Kim H.J."/>
            <person name="Triplett B.A."/>
        </authorList>
    </citation>
    <scope>NUCLEOTIDE SEQUENCE [LARGE SCALE GENOMIC DNA]</scope>
    <source>
        <strain evidence="1 2">DSM 25597</strain>
    </source>
</reference>
<gene>
    <name evidence="1" type="ORF">SAMN06265376_101871</name>
</gene>
<name>A0A238WAL3_9FLAO</name>
<keyword evidence="2" id="KW-1185">Reference proteome</keyword>
<sequence>MEILTSCNLASITPYVPTDTNPWDIQKVKHVYRRLDYGATDATLNIGILSTPSELIDTLIQEAMDKPNPPQPEWGFWNLNNYTDFNDENNSQINEWYVQTSIAFINGNLKDRLAFFWFNHFVTQLEVYFYAPYLYQYWDLMHTHALGNFRDFVRAVGKSSAMLLFLNGFENTNNSPNENYARELYELFTLGVNNGYTQTDIEETSRALTGYNHFGDGVVGNPIVFDNSTFDDSVKTIFEQEGPWGYDQVIDILFEQKADLIAPFICEKLYNFFVSPDTNQGIVDAMATTFLANDFEIEPVLEQLFKSEHFYDVDAIGHIIKSPYDLTTTFVREIGLQFDNTDNQFTNFIIYLNDITGQDIFQPPDVAGWQRNRDWINSSTLAGRWEGIRILLYNFWNVDQEQFRNFAINISGDSNDPAIITQSIVDFFISRPLHTETDYDIATTVFRWEIPDNYYDDGIWNLGWESAPYQVLLLMFHMSRMPEFQLK</sequence>
<evidence type="ECO:0008006" key="3">
    <source>
        <dbReference type="Google" id="ProtNLM"/>
    </source>
</evidence>
<evidence type="ECO:0000313" key="1">
    <source>
        <dbReference type="EMBL" id="SNR43538.1"/>
    </source>
</evidence>
<dbReference type="OrthoDB" id="9772295at2"/>
<evidence type="ECO:0000313" key="2">
    <source>
        <dbReference type="Proteomes" id="UP000198379"/>
    </source>
</evidence>
<dbReference type="Proteomes" id="UP000198379">
    <property type="component" value="Unassembled WGS sequence"/>
</dbReference>
<dbReference type="EMBL" id="FZNY01000001">
    <property type="protein sequence ID" value="SNR43538.1"/>
    <property type="molecule type" value="Genomic_DNA"/>
</dbReference>
<accession>A0A238WAL3</accession>
<dbReference type="Pfam" id="PF08811">
    <property type="entry name" value="DUF1800"/>
    <property type="match status" value="1"/>
</dbReference>